<sequence>NSQPLVNNEIADYAQQTLLDVNSQPIIHNLMHSHPPHILRPHTPSEELLHAAAAVVANSSSHSLLNLNTPSVIPMDPSNPILTEFYERFTVGRMFDTLEDLRNEAYEYGRKHNVALTTSKSDKTKIYLICKHGGQYRRNNKRPPPGTVKPRIRRSQKTGCACMIYARYCRGSFWVIRKSVGEHNHPIADDPSAYAMYRSLTPEQLLMI</sequence>
<keyword evidence="3" id="KW-1185">Reference proteome</keyword>
<evidence type="ECO:0000313" key="2">
    <source>
        <dbReference type="EMBL" id="RCH95759.1"/>
    </source>
</evidence>
<dbReference type="InterPro" id="IPR004330">
    <property type="entry name" value="FAR1_DNA_bnd_dom"/>
</dbReference>
<evidence type="ECO:0000313" key="3">
    <source>
        <dbReference type="Proteomes" id="UP000253551"/>
    </source>
</evidence>
<dbReference type="STRING" id="4846.A0A367K0T9"/>
<protein>
    <recommendedName>
        <fullName evidence="1">FAR1 domain-containing protein</fullName>
    </recommendedName>
</protein>
<dbReference type="OrthoDB" id="2280694at2759"/>
<feature type="non-terminal residue" evidence="2">
    <location>
        <position position="1"/>
    </location>
</feature>
<dbReference type="EMBL" id="PJQM01002390">
    <property type="protein sequence ID" value="RCH95759.1"/>
    <property type="molecule type" value="Genomic_DNA"/>
</dbReference>
<proteinExistence type="predicted"/>
<accession>A0A367K0T9</accession>
<evidence type="ECO:0000259" key="1">
    <source>
        <dbReference type="Pfam" id="PF03101"/>
    </source>
</evidence>
<reference evidence="2 3" key="1">
    <citation type="journal article" date="2018" name="G3 (Bethesda)">
        <title>Phylogenetic and Phylogenomic Definition of Rhizopus Species.</title>
        <authorList>
            <person name="Gryganskyi A.P."/>
            <person name="Golan J."/>
            <person name="Dolatabadi S."/>
            <person name="Mondo S."/>
            <person name="Robb S."/>
            <person name="Idnurm A."/>
            <person name="Muszewska A."/>
            <person name="Steczkiewicz K."/>
            <person name="Masonjones S."/>
            <person name="Liao H.L."/>
            <person name="Gajdeczka M.T."/>
            <person name="Anike F."/>
            <person name="Vuek A."/>
            <person name="Anishchenko I.M."/>
            <person name="Voigt K."/>
            <person name="de Hoog G.S."/>
            <person name="Smith M.E."/>
            <person name="Heitman J."/>
            <person name="Vilgalys R."/>
            <person name="Stajich J.E."/>
        </authorList>
    </citation>
    <scope>NUCLEOTIDE SEQUENCE [LARGE SCALE GENOMIC DNA]</scope>
    <source>
        <strain evidence="2 3">LSU 92-RS-03</strain>
    </source>
</reference>
<dbReference type="Pfam" id="PF03101">
    <property type="entry name" value="FAR1"/>
    <property type="match status" value="1"/>
</dbReference>
<dbReference type="AlphaFoldDB" id="A0A367K0T9"/>
<comment type="caution">
    <text evidence="2">The sequence shown here is derived from an EMBL/GenBank/DDBJ whole genome shotgun (WGS) entry which is preliminary data.</text>
</comment>
<dbReference type="PANTHER" id="PTHR47718">
    <property type="entry name" value="OS01G0519700 PROTEIN"/>
    <property type="match status" value="1"/>
</dbReference>
<organism evidence="2 3">
    <name type="scientific">Rhizopus stolonifer</name>
    <name type="common">Rhizopus nigricans</name>
    <dbReference type="NCBI Taxonomy" id="4846"/>
    <lineage>
        <taxon>Eukaryota</taxon>
        <taxon>Fungi</taxon>
        <taxon>Fungi incertae sedis</taxon>
        <taxon>Mucoromycota</taxon>
        <taxon>Mucoromycotina</taxon>
        <taxon>Mucoromycetes</taxon>
        <taxon>Mucorales</taxon>
        <taxon>Mucorineae</taxon>
        <taxon>Rhizopodaceae</taxon>
        <taxon>Rhizopus</taxon>
    </lineage>
</organism>
<dbReference type="PANTHER" id="PTHR47718:SF13">
    <property type="entry name" value="OS09G0290500 PROTEIN"/>
    <property type="match status" value="1"/>
</dbReference>
<dbReference type="Proteomes" id="UP000253551">
    <property type="component" value="Unassembled WGS sequence"/>
</dbReference>
<gene>
    <name evidence="2" type="ORF">CU098_001258</name>
</gene>
<feature type="domain" description="FAR1" evidence="1">
    <location>
        <begin position="117"/>
        <end position="187"/>
    </location>
</feature>
<name>A0A367K0T9_RHIST</name>